<comment type="similarity">
    <text evidence="1 2">Belongs to the polypeptide deformylase family.</text>
</comment>
<feature type="binding site" evidence="2">
    <location>
        <position position="166"/>
    </location>
    <ligand>
        <name>Fe cation</name>
        <dbReference type="ChEBI" id="CHEBI:24875"/>
    </ligand>
</feature>
<keyword evidence="2" id="KW-0378">Hydrolase</keyword>
<evidence type="ECO:0000313" key="3">
    <source>
        <dbReference type="EMBL" id="GAA0614364.1"/>
    </source>
</evidence>
<feature type="binding site" evidence="2">
    <location>
        <position position="162"/>
    </location>
    <ligand>
        <name>Fe cation</name>
        <dbReference type="ChEBI" id="CHEBI:24875"/>
    </ligand>
</feature>
<dbReference type="PANTHER" id="PTHR10458:SF22">
    <property type="entry name" value="PEPTIDE DEFORMYLASE"/>
    <property type="match status" value="1"/>
</dbReference>
<dbReference type="EC" id="3.5.1.88" evidence="2"/>
<dbReference type="Gene3D" id="3.90.45.10">
    <property type="entry name" value="Peptide deformylase"/>
    <property type="match status" value="1"/>
</dbReference>
<dbReference type="Proteomes" id="UP001501352">
    <property type="component" value="Unassembled WGS sequence"/>
</dbReference>
<keyword evidence="4" id="KW-1185">Reference proteome</keyword>
<comment type="function">
    <text evidence="2">Removes the formyl group from the N-terminal Met of newly synthesized proteins. Requires at least a dipeptide for an efficient rate of reaction. N-terminal L-methionine is a prerequisite for activity but the enzyme has broad specificity at other positions.</text>
</comment>
<dbReference type="PANTHER" id="PTHR10458">
    <property type="entry name" value="PEPTIDE DEFORMYLASE"/>
    <property type="match status" value="1"/>
</dbReference>
<sequence>MAIRRILTIDNAADLAILKQVSTPVEGPVTDELRTLMDDMLETMYAAPGIGLAAVQIGDTRRVIVMDLGDKGGDVDDVDPSTMSKEERETWDAERRNPRYFVNPEILWTSDDTCPYEEGCLSIPEYFDSVERPARCRIKYLGYNGETIEEEADGLYAVCVQHEMDHLNGVLFIDHLSRLRRERAVAKVKKNARLAA</sequence>
<keyword evidence="2" id="KW-0479">Metal-binding</keyword>
<dbReference type="InterPro" id="IPR036821">
    <property type="entry name" value="Peptide_deformylase_sf"/>
</dbReference>
<evidence type="ECO:0000256" key="1">
    <source>
        <dbReference type="ARBA" id="ARBA00010759"/>
    </source>
</evidence>
<keyword evidence="2" id="KW-0648">Protein biosynthesis</keyword>
<dbReference type="PRINTS" id="PR01576">
    <property type="entry name" value="PDEFORMYLASE"/>
</dbReference>
<dbReference type="Pfam" id="PF01327">
    <property type="entry name" value="Pep_deformylase"/>
    <property type="match status" value="1"/>
</dbReference>
<dbReference type="CDD" id="cd00487">
    <property type="entry name" value="Pep_deformylase"/>
    <property type="match status" value="1"/>
</dbReference>
<evidence type="ECO:0000313" key="4">
    <source>
        <dbReference type="Proteomes" id="UP001501352"/>
    </source>
</evidence>
<dbReference type="RefSeq" id="WP_343790349.1">
    <property type="nucleotide sequence ID" value="NZ_BAAAGA010000001.1"/>
</dbReference>
<name>A0ABN1GM32_9CAUL</name>
<feature type="binding site" evidence="2">
    <location>
        <position position="120"/>
    </location>
    <ligand>
        <name>Fe cation</name>
        <dbReference type="ChEBI" id="CHEBI:24875"/>
    </ligand>
</feature>
<dbReference type="PIRSF" id="PIRSF004749">
    <property type="entry name" value="Pep_def"/>
    <property type="match status" value="1"/>
</dbReference>
<gene>
    <name evidence="2 3" type="primary">def</name>
    <name evidence="3" type="ORF">GCM10009422_06680</name>
</gene>
<accession>A0ABN1GM32</accession>
<keyword evidence="2" id="KW-0408">Iron</keyword>
<evidence type="ECO:0000256" key="2">
    <source>
        <dbReference type="HAMAP-Rule" id="MF_00163"/>
    </source>
</evidence>
<dbReference type="SUPFAM" id="SSF56420">
    <property type="entry name" value="Peptide deformylase"/>
    <property type="match status" value="1"/>
</dbReference>
<dbReference type="NCBIfam" id="NF001159">
    <property type="entry name" value="PRK00150.1-3"/>
    <property type="match status" value="1"/>
</dbReference>
<comment type="catalytic activity">
    <reaction evidence="2">
        <text>N-terminal N-formyl-L-methionyl-[peptide] + H2O = N-terminal L-methionyl-[peptide] + formate</text>
        <dbReference type="Rhea" id="RHEA:24420"/>
        <dbReference type="Rhea" id="RHEA-COMP:10639"/>
        <dbReference type="Rhea" id="RHEA-COMP:10640"/>
        <dbReference type="ChEBI" id="CHEBI:15377"/>
        <dbReference type="ChEBI" id="CHEBI:15740"/>
        <dbReference type="ChEBI" id="CHEBI:49298"/>
        <dbReference type="ChEBI" id="CHEBI:64731"/>
        <dbReference type="EC" id="3.5.1.88"/>
    </reaction>
</comment>
<protein>
    <recommendedName>
        <fullName evidence="2">Peptide deformylase</fullName>
        <shortName evidence="2">PDF</shortName>
        <ecNumber evidence="2">3.5.1.88</ecNumber>
    </recommendedName>
    <alternativeName>
        <fullName evidence="2">Polypeptide deformylase</fullName>
    </alternativeName>
</protein>
<reference evidence="3 4" key="1">
    <citation type="journal article" date="2019" name="Int. J. Syst. Evol. Microbiol.">
        <title>The Global Catalogue of Microorganisms (GCM) 10K type strain sequencing project: providing services to taxonomists for standard genome sequencing and annotation.</title>
        <authorList>
            <consortium name="The Broad Institute Genomics Platform"/>
            <consortium name="The Broad Institute Genome Sequencing Center for Infectious Disease"/>
            <person name="Wu L."/>
            <person name="Ma J."/>
        </authorList>
    </citation>
    <scope>NUCLEOTIDE SEQUENCE [LARGE SCALE GENOMIC DNA]</scope>
    <source>
        <strain evidence="3 4">JCM 12928</strain>
    </source>
</reference>
<dbReference type="InterPro" id="IPR023635">
    <property type="entry name" value="Peptide_deformylase"/>
</dbReference>
<comment type="cofactor">
    <cofactor evidence="2">
        <name>Fe(2+)</name>
        <dbReference type="ChEBI" id="CHEBI:29033"/>
    </cofactor>
    <text evidence="2">Binds 1 Fe(2+) ion.</text>
</comment>
<organism evidence="3 4">
    <name type="scientific">Brevundimonas kwangchunensis</name>
    <dbReference type="NCBI Taxonomy" id="322163"/>
    <lineage>
        <taxon>Bacteria</taxon>
        <taxon>Pseudomonadati</taxon>
        <taxon>Pseudomonadota</taxon>
        <taxon>Alphaproteobacteria</taxon>
        <taxon>Caulobacterales</taxon>
        <taxon>Caulobacteraceae</taxon>
        <taxon>Brevundimonas</taxon>
    </lineage>
</organism>
<feature type="active site" evidence="2">
    <location>
        <position position="163"/>
    </location>
</feature>
<dbReference type="HAMAP" id="MF_00163">
    <property type="entry name" value="Pep_deformylase"/>
    <property type="match status" value="1"/>
</dbReference>
<comment type="caution">
    <text evidence="3">The sequence shown here is derived from an EMBL/GenBank/DDBJ whole genome shotgun (WGS) entry which is preliminary data.</text>
</comment>
<dbReference type="EMBL" id="BAAAGA010000001">
    <property type="protein sequence ID" value="GAA0614364.1"/>
    <property type="molecule type" value="Genomic_DNA"/>
</dbReference>
<proteinExistence type="inferred from homology"/>